<name>A0ABV8J4V0_9ACTN</name>
<evidence type="ECO:0000313" key="1">
    <source>
        <dbReference type="EMBL" id="MFC4069000.1"/>
    </source>
</evidence>
<dbReference type="InterPro" id="IPR036188">
    <property type="entry name" value="FAD/NAD-bd_sf"/>
</dbReference>
<protein>
    <submittedName>
        <fullName evidence="1">FAD-dependent oxidoreductase</fullName>
    </submittedName>
</protein>
<organism evidence="1 2">
    <name type="scientific">Actinoplanes subglobosus</name>
    <dbReference type="NCBI Taxonomy" id="1547892"/>
    <lineage>
        <taxon>Bacteria</taxon>
        <taxon>Bacillati</taxon>
        <taxon>Actinomycetota</taxon>
        <taxon>Actinomycetes</taxon>
        <taxon>Micromonosporales</taxon>
        <taxon>Micromonosporaceae</taxon>
        <taxon>Actinoplanes</taxon>
    </lineage>
</organism>
<dbReference type="SUPFAM" id="SSF51905">
    <property type="entry name" value="FAD/NAD(P)-binding domain"/>
    <property type="match status" value="1"/>
</dbReference>
<dbReference type="PANTHER" id="PTHR43422:SF3">
    <property type="entry name" value="THIAMINE THIAZOLE SYNTHASE"/>
    <property type="match status" value="1"/>
</dbReference>
<proteinExistence type="predicted"/>
<reference evidence="2" key="1">
    <citation type="journal article" date="2019" name="Int. J. Syst. Evol. Microbiol.">
        <title>The Global Catalogue of Microorganisms (GCM) 10K type strain sequencing project: providing services to taxonomists for standard genome sequencing and annotation.</title>
        <authorList>
            <consortium name="The Broad Institute Genomics Platform"/>
            <consortium name="The Broad Institute Genome Sequencing Center for Infectious Disease"/>
            <person name="Wu L."/>
            <person name="Ma J."/>
        </authorList>
    </citation>
    <scope>NUCLEOTIDE SEQUENCE [LARGE SCALE GENOMIC DNA]</scope>
    <source>
        <strain evidence="2">TBRC 5832</strain>
    </source>
</reference>
<evidence type="ECO:0000313" key="2">
    <source>
        <dbReference type="Proteomes" id="UP001595867"/>
    </source>
</evidence>
<gene>
    <name evidence="1" type="ORF">ACFO0C_29055</name>
</gene>
<dbReference type="Proteomes" id="UP001595867">
    <property type="component" value="Unassembled WGS sequence"/>
</dbReference>
<dbReference type="EMBL" id="JBHSBL010000019">
    <property type="protein sequence ID" value="MFC4069000.1"/>
    <property type="molecule type" value="Genomic_DNA"/>
</dbReference>
<keyword evidence="2" id="KW-1185">Reference proteome</keyword>
<accession>A0ABV8J4V0</accession>
<sequence length="446" mass="48274">MVVREVGGRAIVLGGSMAGLLAARVLSDHYAEVLVLDRDDLLGSTGPRRGTPQAVHAHALLARGEQILNELFPGFTAEVEASGVPCTDMGQLHWYLDGERLASVRTGLVVVNATRTDLEQHVRDRVAAIANIGFVAGVEILSPVTDPERTRVTGVRVHHTAAGTQQTYAADLVVDTTGRGSRMPVWLRELGYDRPAEERVKINLSYSSCFFRLPVSPLEDSLSIIPLGTPNYPTGAFMGRVKGDRHSLSLTRMLGAPPPATIEEFRAAAKELCTDRIYEAIKDAEPEGPPAVIRFPASVRRRYEALDRFPERMVVLGDGLCSFNPIYGQGMTVAALEAMALRAMLAEGEPPVPQRFHEAAARIIDVPWGIAAGGDLAWPEVEGERTPEIEAANAYMGRLQSAARFDARITETFMRVAGLIDPPDALFAPEIAALVDKFAPAEPTVV</sequence>
<dbReference type="Gene3D" id="3.50.50.60">
    <property type="entry name" value="FAD/NAD(P)-binding domain"/>
    <property type="match status" value="1"/>
</dbReference>
<dbReference type="RefSeq" id="WP_378069878.1">
    <property type="nucleotide sequence ID" value="NZ_JBHSBL010000019.1"/>
</dbReference>
<comment type="caution">
    <text evidence="1">The sequence shown here is derived from an EMBL/GenBank/DDBJ whole genome shotgun (WGS) entry which is preliminary data.</text>
</comment>
<dbReference type="Pfam" id="PF12831">
    <property type="entry name" value="FAD_oxidored"/>
    <property type="match status" value="1"/>
</dbReference>
<dbReference type="PANTHER" id="PTHR43422">
    <property type="entry name" value="THIAMINE THIAZOLE SYNTHASE"/>
    <property type="match status" value="1"/>
</dbReference>